<feature type="compositionally biased region" description="Basic and acidic residues" evidence="1">
    <location>
        <begin position="212"/>
        <end position="223"/>
    </location>
</feature>
<organism evidence="2 3">
    <name type="scientific">Triangularia verruculosa</name>
    <dbReference type="NCBI Taxonomy" id="2587418"/>
    <lineage>
        <taxon>Eukaryota</taxon>
        <taxon>Fungi</taxon>
        <taxon>Dikarya</taxon>
        <taxon>Ascomycota</taxon>
        <taxon>Pezizomycotina</taxon>
        <taxon>Sordariomycetes</taxon>
        <taxon>Sordariomycetidae</taxon>
        <taxon>Sordariales</taxon>
        <taxon>Podosporaceae</taxon>
        <taxon>Triangularia</taxon>
    </lineage>
</organism>
<sequence length="279" mass="30919">MPRIARGTSPIDSTTFVPPKRPAASPEKLSSPLSSPQSPSPPSSPVSSIQLPPRRQPIPAMWQNDLWERRRAFTRRNPDAPSPPSVNPVDLFATPSSGVAETPQATRPPTRFWTRGQEKWLMAPLDQPLMSPGEYRIWERAKKDKPCQTYEMYIANWRRRLRAINEAQDSSSASETSKGSTTEYDIFMSAITIAARKAQAVQESGVPTSPKAESKTPNVERRSRAIKGGLYSLVSDTNVKKRVLSDESDAENNAGRAKRRSVGSEEEIDAEGEPDDTDM</sequence>
<feature type="compositionally biased region" description="Low complexity" evidence="1">
    <location>
        <begin position="25"/>
        <end position="37"/>
    </location>
</feature>
<protein>
    <submittedName>
        <fullName evidence="2">Uncharacterized protein</fullName>
    </submittedName>
</protein>
<feature type="region of interest" description="Disordered" evidence="1">
    <location>
        <begin position="201"/>
        <end position="227"/>
    </location>
</feature>
<feature type="compositionally biased region" description="Acidic residues" evidence="1">
    <location>
        <begin position="264"/>
        <end position="279"/>
    </location>
</feature>
<dbReference type="AlphaFoldDB" id="A0AAN6XM86"/>
<dbReference type="EMBL" id="MU863889">
    <property type="protein sequence ID" value="KAK4203388.1"/>
    <property type="molecule type" value="Genomic_DNA"/>
</dbReference>
<comment type="caution">
    <text evidence="2">The sequence shown here is derived from an EMBL/GenBank/DDBJ whole genome shotgun (WGS) entry which is preliminary data.</text>
</comment>
<feature type="region of interest" description="Disordered" evidence="1">
    <location>
        <begin position="241"/>
        <end position="279"/>
    </location>
</feature>
<gene>
    <name evidence="2" type="ORF">QBC40DRAFT_262494</name>
</gene>
<name>A0AAN6XM86_9PEZI</name>
<dbReference type="Proteomes" id="UP001303160">
    <property type="component" value="Unassembled WGS sequence"/>
</dbReference>
<reference evidence="2" key="2">
    <citation type="submission" date="2023-05" db="EMBL/GenBank/DDBJ databases">
        <authorList>
            <consortium name="Lawrence Berkeley National Laboratory"/>
            <person name="Steindorff A."/>
            <person name="Hensen N."/>
            <person name="Bonometti L."/>
            <person name="Westerberg I."/>
            <person name="Brannstrom I.O."/>
            <person name="Guillou S."/>
            <person name="Cros-Aarteil S."/>
            <person name="Calhoun S."/>
            <person name="Haridas S."/>
            <person name="Kuo A."/>
            <person name="Mondo S."/>
            <person name="Pangilinan J."/>
            <person name="Riley R."/>
            <person name="Labutti K."/>
            <person name="Andreopoulos B."/>
            <person name="Lipzen A."/>
            <person name="Chen C."/>
            <person name="Yanf M."/>
            <person name="Daum C."/>
            <person name="Ng V."/>
            <person name="Clum A."/>
            <person name="Ohm R."/>
            <person name="Martin F."/>
            <person name="Silar P."/>
            <person name="Natvig D."/>
            <person name="Lalanne C."/>
            <person name="Gautier V."/>
            <person name="Ament-Velasquez S.L."/>
            <person name="Kruys A."/>
            <person name="Hutchinson M.I."/>
            <person name="Powell A.J."/>
            <person name="Barry K."/>
            <person name="Miller A.N."/>
            <person name="Grigoriev I.V."/>
            <person name="Debuchy R."/>
            <person name="Gladieux P."/>
            <person name="Thoren M.H."/>
            <person name="Johannesson H."/>
        </authorList>
    </citation>
    <scope>NUCLEOTIDE SEQUENCE</scope>
    <source>
        <strain evidence="2">CBS 315.58</strain>
    </source>
</reference>
<evidence type="ECO:0000256" key="1">
    <source>
        <dbReference type="SAM" id="MobiDB-lite"/>
    </source>
</evidence>
<proteinExistence type="predicted"/>
<evidence type="ECO:0000313" key="2">
    <source>
        <dbReference type="EMBL" id="KAK4203388.1"/>
    </source>
</evidence>
<feature type="region of interest" description="Disordered" evidence="1">
    <location>
        <begin position="1"/>
        <end position="88"/>
    </location>
</feature>
<evidence type="ECO:0000313" key="3">
    <source>
        <dbReference type="Proteomes" id="UP001303160"/>
    </source>
</evidence>
<reference evidence="2" key="1">
    <citation type="journal article" date="2023" name="Mol. Phylogenet. Evol.">
        <title>Genome-scale phylogeny and comparative genomics of the fungal order Sordariales.</title>
        <authorList>
            <person name="Hensen N."/>
            <person name="Bonometti L."/>
            <person name="Westerberg I."/>
            <person name="Brannstrom I.O."/>
            <person name="Guillou S."/>
            <person name="Cros-Aarteil S."/>
            <person name="Calhoun S."/>
            <person name="Haridas S."/>
            <person name="Kuo A."/>
            <person name="Mondo S."/>
            <person name="Pangilinan J."/>
            <person name="Riley R."/>
            <person name="LaButti K."/>
            <person name="Andreopoulos B."/>
            <person name="Lipzen A."/>
            <person name="Chen C."/>
            <person name="Yan M."/>
            <person name="Daum C."/>
            <person name="Ng V."/>
            <person name="Clum A."/>
            <person name="Steindorff A."/>
            <person name="Ohm R.A."/>
            <person name="Martin F."/>
            <person name="Silar P."/>
            <person name="Natvig D.O."/>
            <person name="Lalanne C."/>
            <person name="Gautier V."/>
            <person name="Ament-Velasquez S.L."/>
            <person name="Kruys A."/>
            <person name="Hutchinson M.I."/>
            <person name="Powell A.J."/>
            <person name="Barry K."/>
            <person name="Miller A.N."/>
            <person name="Grigoriev I.V."/>
            <person name="Debuchy R."/>
            <person name="Gladieux P."/>
            <person name="Hiltunen Thoren M."/>
            <person name="Johannesson H."/>
        </authorList>
    </citation>
    <scope>NUCLEOTIDE SEQUENCE</scope>
    <source>
        <strain evidence="2">CBS 315.58</strain>
    </source>
</reference>
<keyword evidence="3" id="KW-1185">Reference proteome</keyword>
<accession>A0AAN6XM86</accession>